<dbReference type="SUPFAM" id="SSF52540">
    <property type="entry name" value="P-loop containing nucleoside triphosphate hydrolases"/>
    <property type="match status" value="1"/>
</dbReference>
<organism evidence="3 4">
    <name type="scientific">Pontiella sulfatireligans</name>
    <dbReference type="NCBI Taxonomy" id="2750658"/>
    <lineage>
        <taxon>Bacteria</taxon>
        <taxon>Pseudomonadati</taxon>
        <taxon>Kiritimatiellota</taxon>
        <taxon>Kiritimatiellia</taxon>
        <taxon>Kiritimatiellales</taxon>
        <taxon>Pontiellaceae</taxon>
        <taxon>Pontiella</taxon>
    </lineage>
</organism>
<dbReference type="RefSeq" id="WP_136063704.1">
    <property type="nucleotide sequence ID" value="NZ_CAAHFH010000002.1"/>
</dbReference>
<dbReference type="AlphaFoldDB" id="A0A6C2USW8"/>
<evidence type="ECO:0000313" key="4">
    <source>
        <dbReference type="Proteomes" id="UP000346198"/>
    </source>
</evidence>
<protein>
    <recommendedName>
        <fullName evidence="2">NrS-1 polymerase-like helicase domain-containing protein</fullName>
    </recommendedName>
</protein>
<dbReference type="InterPro" id="IPR045455">
    <property type="entry name" value="NrS-1_pol-like_helicase"/>
</dbReference>
<gene>
    <name evidence="3" type="ORF">SCARR_04400</name>
</gene>
<proteinExistence type="predicted"/>
<evidence type="ECO:0000313" key="3">
    <source>
        <dbReference type="EMBL" id="VGO22317.1"/>
    </source>
</evidence>
<dbReference type="Pfam" id="PF19263">
    <property type="entry name" value="DUF5906"/>
    <property type="match status" value="1"/>
</dbReference>
<dbReference type="Gene3D" id="3.40.50.300">
    <property type="entry name" value="P-loop containing nucleotide triphosphate hydrolases"/>
    <property type="match status" value="1"/>
</dbReference>
<evidence type="ECO:0000259" key="2">
    <source>
        <dbReference type="Pfam" id="PF19263"/>
    </source>
</evidence>
<feature type="region of interest" description="Disordered" evidence="1">
    <location>
        <begin position="440"/>
        <end position="463"/>
    </location>
</feature>
<sequence>MKKNPPDMDDEKSNRNNESAQSALTQALDEDVEASGHSTQLVAYYDVLKKEYLIKNSHGWITQTAAQFKRRLRRDGVSSKTSDGQMISPAEAEMLRIEDDHSVQYVGALAGYQEGFYETDGLRFLVSQSPCMVNPVKGDWEVLRKTFDAVLGDDAHDQRPFCFGWLQVAVKALRAGLFVPGQCLAIAGPAGSGKSLLQNLITVMLGGRSAKPYQFMTGGTAFNSELFQTEHLMIEDEAPASDYRSRRKLGTQIKQITVNETQRLHAKGREAVTVRVLWRLSITLNDEPEDLHVLPTIDSSLEDKLILLRAYKRTLPMPTDSQEQKKAFWDALMASVPAFLHWLIHDFVIPSELVSERFGVRHFHHPALVASLIEMSNETEFLALIDRYITLPFSGTASELDAKLREEARRQADALLYFNGAAGAYLARLSKMHPLRVRKRRSAKQNQWEISPQDDPPCDENQD</sequence>
<keyword evidence="4" id="KW-1185">Reference proteome</keyword>
<reference evidence="3 4" key="1">
    <citation type="submission" date="2019-04" db="EMBL/GenBank/DDBJ databases">
        <authorList>
            <person name="Van Vliet M D."/>
        </authorList>
    </citation>
    <scope>NUCLEOTIDE SEQUENCE [LARGE SCALE GENOMIC DNA]</scope>
    <source>
        <strain evidence="3 4">F21</strain>
    </source>
</reference>
<evidence type="ECO:0000256" key="1">
    <source>
        <dbReference type="SAM" id="MobiDB-lite"/>
    </source>
</evidence>
<feature type="region of interest" description="Disordered" evidence="1">
    <location>
        <begin position="1"/>
        <end position="24"/>
    </location>
</feature>
<dbReference type="Proteomes" id="UP000346198">
    <property type="component" value="Unassembled WGS sequence"/>
</dbReference>
<accession>A0A6C2USW8</accession>
<dbReference type="InterPro" id="IPR027417">
    <property type="entry name" value="P-loop_NTPase"/>
</dbReference>
<name>A0A6C2USW8_9BACT</name>
<feature type="compositionally biased region" description="Basic and acidic residues" evidence="1">
    <location>
        <begin position="1"/>
        <end position="15"/>
    </location>
</feature>
<dbReference type="EMBL" id="CAAHFH010000002">
    <property type="protein sequence ID" value="VGO22317.1"/>
    <property type="molecule type" value="Genomic_DNA"/>
</dbReference>
<feature type="domain" description="NrS-1 polymerase-like helicase" evidence="2">
    <location>
        <begin position="187"/>
        <end position="287"/>
    </location>
</feature>